<dbReference type="Pfam" id="PF05133">
    <property type="entry name" value="SPP1_portal"/>
    <property type="match status" value="1"/>
</dbReference>
<dbReference type="AlphaFoldDB" id="A0A6N3I6Z9"/>
<dbReference type="EMBL" id="CACRUH010000101">
    <property type="protein sequence ID" value="VYU83803.1"/>
    <property type="molecule type" value="Genomic_DNA"/>
</dbReference>
<reference evidence="1" key="1">
    <citation type="submission" date="2019-11" db="EMBL/GenBank/DDBJ databases">
        <authorList>
            <person name="Feng L."/>
        </authorList>
    </citation>
    <scope>NUCLEOTIDE SEQUENCE</scope>
    <source>
        <strain evidence="1">ChathewayiLFYP18</strain>
    </source>
</reference>
<sequence>MPVIYMDRASIESLTEKDIREIIDENSTDVKYGMLHDYYVGNHRILGENKKDSTAPNNRLVNNMAKYITDTATGYFVGEPIVYDSQNDEYLQTVQDIFDYNDEQDHNMELAKQCSICGSCFEMLYLDEDAKIRLARVPAANGIMICETDSGFSTPMAFIRTIISKDKDDNVIRKVEFWNSSLVMRFQSLNNGYLNMIAVEEHYWQDVPFVEYINNEERLGDFEGVITEIDAYNKVQSNTANYFQYNDDAILKVLKLGDVSSQDIADMKEKGAIILEDGGDVDWLLKTIDDTALENYKNRLREDIHTGANVPHMCDESFGGNLSGVAISYKLWGLEQICSIKERKFKKGLQRRIELITNILNIMGHNYDYRDIVPKFRRNRPQNDMETAQIVTMLANDLSRETRLQLMPGVENVQDELRKLEEEKNKEQEDFGVYKNFTKAFQGAADRTEAVTDEPEGT</sequence>
<protein>
    <submittedName>
        <fullName evidence="1">Phage portal protein, SPP1 Gp6-like</fullName>
    </submittedName>
</protein>
<organism evidence="1">
    <name type="scientific">Hungatella hathewayi</name>
    <dbReference type="NCBI Taxonomy" id="154046"/>
    <lineage>
        <taxon>Bacteria</taxon>
        <taxon>Bacillati</taxon>
        <taxon>Bacillota</taxon>
        <taxon>Clostridia</taxon>
        <taxon>Lachnospirales</taxon>
        <taxon>Lachnospiraceae</taxon>
        <taxon>Hungatella</taxon>
    </lineage>
</organism>
<dbReference type="InterPro" id="IPR021145">
    <property type="entry name" value="Portal_protein_SPP1_Gp6-like"/>
</dbReference>
<evidence type="ECO:0000313" key="1">
    <source>
        <dbReference type="EMBL" id="VYU83803.1"/>
    </source>
</evidence>
<dbReference type="NCBIfam" id="TIGR01538">
    <property type="entry name" value="portal_SPP1"/>
    <property type="match status" value="1"/>
</dbReference>
<proteinExistence type="predicted"/>
<gene>
    <name evidence="1" type="ORF">CHLFYP18_04582</name>
</gene>
<accession>A0A6N3I6Z9</accession>
<dbReference type="RefSeq" id="WP_107435396.1">
    <property type="nucleotide sequence ID" value="NZ_CACRUH010000101.1"/>
</dbReference>
<dbReference type="InterPro" id="IPR006428">
    <property type="entry name" value="Portal_SPP1-type"/>
</dbReference>
<name>A0A6N3I6Z9_9FIRM</name>
<dbReference type="GeneID" id="93278905"/>